<dbReference type="SUPFAM" id="SSF47413">
    <property type="entry name" value="lambda repressor-like DNA-binding domains"/>
    <property type="match status" value="1"/>
</dbReference>
<organism evidence="1 2">
    <name type="scientific">Klebsiella oxytoca</name>
    <dbReference type="NCBI Taxonomy" id="571"/>
    <lineage>
        <taxon>Bacteria</taxon>
        <taxon>Pseudomonadati</taxon>
        <taxon>Pseudomonadota</taxon>
        <taxon>Gammaproteobacteria</taxon>
        <taxon>Enterobacterales</taxon>
        <taxon>Enterobacteriaceae</taxon>
        <taxon>Klebsiella/Raoultella group</taxon>
        <taxon>Klebsiella</taxon>
    </lineage>
</organism>
<dbReference type="AlphaFoldDB" id="A0AAP2FN90"/>
<dbReference type="RefSeq" id="WP_210846445.1">
    <property type="nucleotide sequence ID" value="NZ_JAGKON010000031.1"/>
</dbReference>
<evidence type="ECO:0000313" key="1">
    <source>
        <dbReference type="EMBL" id="MBQ0603086.1"/>
    </source>
</evidence>
<dbReference type="Gene3D" id="1.10.260.40">
    <property type="entry name" value="lambda repressor-like DNA-binding domains"/>
    <property type="match status" value="1"/>
</dbReference>
<protein>
    <submittedName>
        <fullName evidence="1">Uncharacterized protein</fullName>
    </submittedName>
</protein>
<proteinExistence type="predicted"/>
<dbReference type="EMBL" id="JAGKON010000031">
    <property type="protein sequence ID" value="MBQ0603086.1"/>
    <property type="molecule type" value="Genomic_DNA"/>
</dbReference>
<dbReference type="GO" id="GO:0003677">
    <property type="term" value="F:DNA binding"/>
    <property type="evidence" value="ECO:0007669"/>
    <property type="project" value="InterPro"/>
</dbReference>
<reference evidence="1 2" key="1">
    <citation type="submission" date="2021-03" db="EMBL/GenBank/DDBJ databases">
        <authorList>
            <person name="Stanton E."/>
        </authorList>
    </citation>
    <scope>NUCLEOTIDE SEQUENCE [LARGE SCALE GENOMIC DNA]</scope>
    <source>
        <strain evidence="1 2">2020EL-00037</strain>
    </source>
</reference>
<evidence type="ECO:0000313" key="2">
    <source>
        <dbReference type="Proteomes" id="UP000673434"/>
    </source>
</evidence>
<gene>
    <name evidence="1" type="ORF">J7S78_25100</name>
</gene>
<dbReference type="InterPro" id="IPR010982">
    <property type="entry name" value="Lambda_DNA-bd_dom_sf"/>
</dbReference>
<name>A0AAP2FN90_KLEOX</name>
<keyword evidence="2" id="KW-1185">Reference proteome</keyword>
<dbReference type="Proteomes" id="UP000673434">
    <property type="component" value="Unassembled WGS sequence"/>
</dbReference>
<sequence>MNAVEIAVEAVGGQTAAAKICEISPVAVHRWVKNACLPRTEYTQKTHYAEKLAINSDGKFTAEWLLKNANPDRPHTISD</sequence>
<comment type="caution">
    <text evidence="1">The sequence shown here is derived from an EMBL/GenBank/DDBJ whole genome shotgun (WGS) entry which is preliminary data.</text>
</comment>
<accession>A0AAP2FN90</accession>